<accession>A0ABS3KUZ8</accession>
<dbReference type="InterPro" id="IPR016039">
    <property type="entry name" value="Thiolase-like"/>
</dbReference>
<reference evidence="3 4" key="1">
    <citation type="submission" date="2020-09" db="EMBL/GenBank/DDBJ databases">
        <title>Roseomonas.</title>
        <authorList>
            <person name="Zhu W."/>
        </authorList>
    </citation>
    <scope>NUCLEOTIDE SEQUENCE [LARGE SCALE GENOMIC DNA]</scope>
    <source>
        <strain evidence="3 4">573</strain>
    </source>
</reference>
<organism evidence="3 4">
    <name type="scientific">Roseomonas haemaphysalidis</name>
    <dbReference type="NCBI Taxonomy" id="2768162"/>
    <lineage>
        <taxon>Bacteria</taxon>
        <taxon>Pseudomonadati</taxon>
        <taxon>Pseudomonadota</taxon>
        <taxon>Alphaproteobacteria</taxon>
        <taxon>Acetobacterales</taxon>
        <taxon>Roseomonadaceae</taxon>
        <taxon>Roseomonas</taxon>
    </lineage>
</organism>
<name>A0ABS3KUZ8_9PROT</name>
<gene>
    <name evidence="3" type="ORF">IAI61_19945</name>
</gene>
<dbReference type="PANTHER" id="PTHR42870:SF7">
    <property type="entry name" value="ACETYL-COA C-ACETYLTRANSFERASE (ACETOACETYL-COA THIOLASE) (ACAB-3)"/>
    <property type="match status" value="1"/>
</dbReference>
<dbReference type="InterPro" id="IPR055140">
    <property type="entry name" value="Thiolase_C_2"/>
</dbReference>
<feature type="domain" description="Thiolase C-terminal" evidence="2">
    <location>
        <begin position="256"/>
        <end position="389"/>
    </location>
</feature>
<evidence type="ECO:0000313" key="4">
    <source>
        <dbReference type="Proteomes" id="UP001518989"/>
    </source>
</evidence>
<dbReference type="CDD" id="cd00829">
    <property type="entry name" value="SCP-x_thiolase"/>
    <property type="match status" value="1"/>
</dbReference>
<dbReference type="SUPFAM" id="SSF53901">
    <property type="entry name" value="Thiolase-like"/>
    <property type="match status" value="2"/>
</dbReference>
<dbReference type="PIRSF" id="PIRSF000429">
    <property type="entry name" value="Ac-CoA_Ac_transf"/>
    <property type="match status" value="1"/>
</dbReference>
<dbReference type="Pfam" id="PF00108">
    <property type="entry name" value="Thiolase_N"/>
    <property type="match status" value="1"/>
</dbReference>
<feature type="domain" description="Thiolase N-terminal" evidence="1">
    <location>
        <begin position="15"/>
        <end position="186"/>
    </location>
</feature>
<dbReference type="EMBL" id="JACTNG010000014">
    <property type="protein sequence ID" value="MBO1081310.1"/>
    <property type="molecule type" value="Genomic_DNA"/>
</dbReference>
<evidence type="ECO:0000259" key="1">
    <source>
        <dbReference type="Pfam" id="PF00108"/>
    </source>
</evidence>
<dbReference type="InterPro" id="IPR020616">
    <property type="entry name" value="Thiolase_N"/>
</dbReference>
<dbReference type="Pfam" id="PF22691">
    <property type="entry name" value="Thiolase_C_1"/>
    <property type="match status" value="1"/>
</dbReference>
<dbReference type="Proteomes" id="UP001518989">
    <property type="component" value="Unassembled WGS sequence"/>
</dbReference>
<evidence type="ECO:0000313" key="3">
    <source>
        <dbReference type="EMBL" id="MBO1081310.1"/>
    </source>
</evidence>
<proteinExistence type="predicted"/>
<dbReference type="Gene3D" id="3.40.47.10">
    <property type="match status" value="1"/>
</dbReference>
<evidence type="ECO:0000259" key="2">
    <source>
        <dbReference type="Pfam" id="PF22691"/>
    </source>
</evidence>
<protein>
    <submittedName>
        <fullName evidence="3">Thiolase family protein</fullName>
    </submittedName>
</protein>
<dbReference type="InterPro" id="IPR002155">
    <property type="entry name" value="Thiolase"/>
</dbReference>
<dbReference type="PANTHER" id="PTHR42870">
    <property type="entry name" value="ACETYL-COA C-ACETYLTRANSFERASE"/>
    <property type="match status" value="1"/>
</dbReference>
<sequence length="391" mass="41735">MSARVGIIGIGQSAFKARRDDASYPDLVREAVTMALNDASMELDDIQAVVYSLSPDAMVGIGNAERVGVDAVGARNKRFLRINTGGATGISSVAAAYYHVAAGACDVVLTAGADKVGECGDSQTVLNKIWDPTYERQLPLGTINMLAMSAVRYMHLYGMTEEDMARVVVKNRWHAAKNPNAHLRKETTVEEVFRSRYISWPVKLFDCCPQSSGGCAMVLASEKYIKENKLDAVWITGVGHSSESYFLGDRMGNGQTADHADAFALKGSFERAYKMAGIKEPRKQVDVAELYAPFSNTEFHSIEAAGLADLGQSPAMLKEGRFQIGGDIPVNTSGGVLCTNAIAVTAMVRVAEVAQQVRGKAGGHQVAGAKIGIASGNGGDHQFFGTMVVEA</sequence>
<comment type="caution">
    <text evidence="3">The sequence shown here is derived from an EMBL/GenBank/DDBJ whole genome shotgun (WGS) entry which is preliminary data.</text>
</comment>
<keyword evidence="4" id="KW-1185">Reference proteome</keyword>
<dbReference type="RefSeq" id="WP_207419489.1">
    <property type="nucleotide sequence ID" value="NZ_CP061177.1"/>
</dbReference>